<dbReference type="PROSITE" id="PS01347">
    <property type="entry name" value="MRAY_1"/>
    <property type="match status" value="1"/>
</dbReference>
<feature type="transmembrane region" description="Helical" evidence="7">
    <location>
        <begin position="200"/>
        <end position="219"/>
    </location>
</feature>
<dbReference type="Pfam" id="PF10555">
    <property type="entry name" value="MraY_sig1"/>
    <property type="match status" value="1"/>
</dbReference>
<dbReference type="InterPro" id="IPR003524">
    <property type="entry name" value="PNAcMuramoyl-5peptid_Trfase"/>
</dbReference>
<comment type="subcellular location">
    <subcellularLocation>
        <location evidence="1">Membrane</location>
        <topology evidence="1">Multi-pass membrane protein</topology>
    </subcellularLocation>
</comment>
<evidence type="ECO:0000256" key="3">
    <source>
        <dbReference type="ARBA" id="ARBA00022679"/>
    </source>
</evidence>
<accession>A0A6J6H3N4</accession>
<comment type="similarity">
    <text evidence="2">Belongs to the glycosyltransferase 4 family. MraY subfamily.</text>
</comment>
<proteinExistence type="inferred from homology"/>
<dbReference type="EMBL" id="CAEZUP010000025">
    <property type="protein sequence ID" value="CAB4605914.1"/>
    <property type="molecule type" value="Genomic_DNA"/>
</dbReference>
<feature type="transmembrane region" description="Helical" evidence="7">
    <location>
        <begin position="62"/>
        <end position="83"/>
    </location>
</feature>
<dbReference type="PROSITE" id="PS01348">
    <property type="entry name" value="MRAY_2"/>
    <property type="match status" value="1"/>
</dbReference>
<dbReference type="GO" id="GO:0044038">
    <property type="term" value="P:cell wall macromolecule biosynthetic process"/>
    <property type="evidence" value="ECO:0007669"/>
    <property type="project" value="TreeGrafter"/>
</dbReference>
<feature type="transmembrane region" description="Helical" evidence="7">
    <location>
        <begin position="168"/>
        <end position="188"/>
    </location>
</feature>
<evidence type="ECO:0000256" key="7">
    <source>
        <dbReference type="SAM" id="Phobius"/>
    </source>
</evidence>
<evidence type="ECO:0000256" key="5">
    <source>
        <dbReference type="ARBA" id="ARBA00022989"/>
    </source>
</evidence>
<dbReference type="GO" id="GO:0008963">
    <property type="term" value="F:phospho-N-acetylmuramoyl-pentapeptide-transferase activity"/>
    <property type="evidence" value="ECO:0007669"/>
    <property type="project" value="InterPro"/>
</dbReference>
<feature type="transmembrane region" description="Helical" evidence="7">
    <location>
        <begin position="226"/>
        <end position="245"/>
    </location>
</feature>
<protein>
    <submittedName>
        <fullName evidence="8">Unannotated protein</fullName>
    </submittedName>
</protein>
<feature type="transmembrane region" description="Helical" evidence="7">
    <location>
        <begin position="301"/>
        <end position="322"/>
    </location>
</feature>
<keyword evidence="6 7" id="KW-0472">Membrane</keyword>
<evidence type="ECO:0000313" key="8">
    <source>
        <dbReference type="EMBL" id="CAB4605914.1"/>
    </source>
</evidence>
<keyword evidence="5 7" id="KW-1133">Transmembrane helix</keyword>
<evidence type="ECO:0000256" key="4">
    <source>
        <dbReference type="ARBA" id="ARBA00022692"/>
    </source>
</evidence>
<dbReference type="NCBIfam" id="TIGR00445">
    <property type="entry name" value="mraY"/>
    <property type="match status" value="1"/>
</dbReference>
<dbReference type="GO" id="GO:0005886">
    <property type="term" value="C:plasma membrane"/>
    <property type="evidence" value="ECO:0007669"/>
    <property type="project" value="TreeGrafter"/>
</dbReference>
<organism evidence="8">
    <name type="scientific">freshwater metagenome</name>
    <dbReference type="NCBI Taxonomy" id="449393"/>
    <lineage>
        <taxon>unclassified sequences</taxon>
        <taxon>metagenomes</taxon>
        <taxon>ecological metagenomes</taxon>
    </lineage>
</organism>
<feature type="transmembrane region" description="Helical" evidence="7">
    <location>
        <begin position="39"/>
        <end position="56"/>
    </location>
</feature>
<gene>
    <name evidence="8" type="ORF">UFOPK1835_00774</name>
</gene>
<reference evidence="8" key="1">
    <citation type="submission" date="2020-05" db="EMBL/GenBank/DDBJ databases">
        <authorList>
            <person name="Chiriac C."/>
            <person name="Salcher M."/>
            <person name="Ghai R."/>
            <person name="Kavagutti S V."/>
        </authorList>
    </citation>
    <scope>NUCLEOTIDE SEQUENCE</scope>
</reference>
<evidence type="ECO:0000256" key="2">
    <source>
        <dbReference type="ARBA" id="ARBA00005583"/>
    </source>
</evidence>
<feature type="transmembrane region" description="Helical" evidence="7">
    <location>
        <begin position="104"/>
        <end position="123"/>
    </location>
</feature>
<dbReference type="CDD" id="cd06852">
    <property type="entry name" value="GT_MraY"/>
    <property type="match status" value="1"/>
</dbReference>
<keyword evidence="4 7" id="KW-0812">Transmembrane</keyword>
<dbReference type="AlphaFoldDB" id="A0A6J6H3N4"/>
<dbReference type="GO" id="GO:0071555">
    <property type="term" value="P:cell wall organization"/>
    <property type="evidence" value="ECO:0007669"/>
    <property type="project" value="TreeGrafter"/>
</dbReference>
<dbReference type="HAMAP" id="MF_00038">
    <property type="entry name" value="MraY"/>
    <property type="match status" value="1"/>
</dbReference>
<sequence>MISLIGTRVLIGFLRRREIGQPIREDGPQGHRTKAGTPTMGGVAIVGAAAVAWLVSDFQGAVYTRRGLLCIGAIVLAGLVGFADDVIKVFRERNLGLNKRAKTFGLLLVAVLFSVSMLVFTNVKTTLSFTRFDYPGMELGRVGWVIFAIVIFYATTNAVNLTDGLDGLAAGGAIFSFAAYTVIAFWGFRYNAIYNDESFLDTAVVAASMVGACAGFLWWNAAPAKIFMGDTGSLAIGAGLAAIALSTNTILLLPLIGGLFVMETVSVILQVGSYRIFGRRIFRMAPLHHHFELAGWPETTVIVRLWIVAGLFTALALGLYYADFINIPGTIY</sequence>
<dbReference type="PANTHER" id="PTHR22926:SF5">
    <property type="entry name" value="PHOSPHO-N-ACETYLMURAMOYL-PENTAPEPTIDE-TRANSFERASE HOMOLOG"/>
    <property type="match status" value="1"/>
</dbReference>
<evidence type="ECO:0000256" key="1">
    <source>
        <dbReference type="ARBA" id="ARBA00004141"/>
    </source>
</evidence>
<evidence type="ECO:0000256" key="6">
    <source>
        <dbReference type="ARBA" id="ARBA00023136"/>
    </source>
</evidence>
<name>A0A6J6H3N4_9ZZZZ</name>
<feature type="transmembrane region" description="Helical" evidence="7">
    <location>
        <begin position="143"/>
        <end position="161"/>
    </location>
</feature>
<dbReference type="InterPro" id="IPR000715">
    <property type="entry name" value="Glycosyl_transferase_4"/>
</dbReference>
<dbReference type="PANTHER" id="PTHR22926">
    <property type="entry name" value="PHOSPHO-N-ACETYLMURAMOYL-PENTAPEPTIDE-TRANSFERASE"/>
    <property type="match status" value="1"/>
</dbReference>
<dbReference type="Pfam" id="PF00953">
    <property type="entry name" value="Glycos_transf_4"/>
    <property type="match status" value="1"/>
</dbReference>
<dbReference type="InterPro" id="IPR018480">
    <property type="entry name" value="PNAcMuramoyl-5peptid_Trfase_CS"/>
</dbReference>
<keyword evidence="3" id="KW-0808">Transferase</keyword>